<feature type="region of interest" description="Disordered" evidence="1">
    <location>
        <begin position="192"/>
        <end position="268"/>
    </location>
</feature>
<evidence type="ECO:0000256" key="1">
    <source>
        <dbReference type="SAM" id="MobiDB-lite"/>
    </source>
</evidence>
<gene>
    <name evidence="2" type="ORF">ACTOB_000295</name>
</gene>
<accession>A0ABY8WIE0</accession>
<organism evidence="2 3">
    <name type="scientific">Actinoplanes oblitus</name>
    <dbReference type="NCBI Taxonomy" id="3040509"/>
    <lineage>
        <taxon>Bacteria</taxon>
        <taxon>Bacillati</taxon>
        <taxon>Actinomycetota</taxon>
        <taxon>Actinomycetes</taxon>
        <taxon>Micromonosporales</taxon>
        <taxon>Micromonosporaceae</taxon>
        <taxon>Actinoplanes</taxon>
    </lineage>
</organism>
<evidence type="ECO:0000313" key="2">
    <source>
        <dbReference type="EMBL" id="WIM96826.1"/>
    </source>
</evidence>
<evidence type="ECO:0000313" key="3">
    <source>
        <dbReference type="Proteomes" id="UP001240150"/>
    </source>
</evidence>
<feature type="compositionally biased region" description="Gly residues" evidence="1">
    <location>
        <begin position="216"/>
        <end position="229"/>
    </location>
</feature>
<sequence>MAGTPAVEAPRDRLDPLLAAAEPLLSRVDEVLAAVGAPAGHDVWPELRRVRLLPGDAVRAVAALHPAAIAEPVAELRAQARACAATADALPLVTDWSGSAAEAYETARRRTAEQLNAGPDSLSRRMTATADLADALTDWMTRTRRDLAVTLADVLISAPALTLTAGPATGGPLDGLMDAQFLGSLSGPLAGSPSGLLADTPGGPFTGSPGDPFTGSPGGPLAGSRGGPLTGRPSGSLVGSPGGLFAGTPSGPSAGPASRTGLPSPEEARAAADIAAVLLAAVANSYDRAEDLLDAAVDLKTAQPV</sequence>
<dbReference type="RefSeq" id="WP_284918127.1">
    <property type="nucleotide sequence ID" value="NZ_CP126980.1"/>
</dbReference>
<proteinExistence type="predicted"/>
<dbReference type="EMBL" id="CP126980">
    <property type="protein sequence ID" value="WIM96826.1"/>
    <property type="molecule type" value="Genomic_DNA"/>
</dbReference>
<dbReference type="Proteomes" id="UP001240150">
    <property type="component" value="Chromosome"/>
</dbReference>
<protein>
    <submittedName>
        <fullName evidence="2">Uncharacterized protein</fullName>
    </submittedName>
</protein>
<keyword evidence="3" id="KW-1185">Reference proteome</keyword>
<reference evidence="2 3" key="1">
    <citation type="submission" date="2023-06" db="EMBL/GenBank/DDBJ databases">
        <authorList>
            <person name="Yushchuk O."/>
            <person name="Binda E."/>
            <person name="Ruckert-Reed C."/>
            <person name="Fedorenko V."/>
            <person name="Kalinowski J."/>
            <person name="Marinelli F."/>
        </authorList>
    </citation>
    <scope>NUCLEOTIDE SEQUENCE [LARGE SCALE GENOMIC DNA]</scope>
    <source>
        <strain evidence="2 3">NRRL 3884</strain>
    </source>
</reference>
<name>A0ABY8WIE0_9ACTN</name>